<feature type="domain" description="Major facilitator superfamily (MFS) profile" evidence="8">
    <location>
        <begin position="225"/>
        <end position="414"/>
    </location>
</feature>
<feature type="transmembrane region" description="Helical" evidence="7">
    <location>
        <begin position="77"/>
        <end position="96"/>
    </location>
</feature>
<feature type="transmembrane region" description="Helical" evidence="7">
    <location>
        <begin position="356"/>
        <end position="378"/>
    </location>
</feature>
<accession>A0A845RIW2</accession>
<dbReference type="PRINTS" id="PR01988">
    <property type="entry name" value="EXPORTERBACE"/>
</dbReference>
<dbReference type="Proteomes" id="UP000446348">
    <property type="component" value="Unassembled WGS sequence"/>
</dbReference>
<evidence type="ECO:0000256" key="6">
    <source>
        <dbReference type="ARBA" id="ARBA00023136"/>
    </source>
</evidence>
<comment type="subcellular location">
    <subcellularLocation>
        <location evidence="1">Cell membrane</location>
        <topology evidence="1">Multi-pass membrane protein</topology>
    </subcellularLocation>
</comment>
<keyword evidence="5 7" id="KW-1133">Transmembrane helix</keyword>
<reference evidence="9 10" key="1">
    <citation type="submission" date="2018-08" db="EMBL/GenBank/DDBJ databases">
        <title>Murine metabolic-syndrome-specific gut microbial biobank.</title>
        <authorList>
            <person name="Liu C."/>
        </authorList>
    </citation>
    <scope>NUCLEOTIDE SEQUENCE [LARGE SCALE GENOMIC DNA]</scope>
    <source>
        <strain evidence="9 10">X69</strain>
    </source>
</reference>
<dbReference type="PANTHER" id="PTHR43266">
    <property type="entry name" value="MACROLIDE-EFFLUX PROTEIN"/>
    <property type="match status" value="1"/>
</dbReference>
<keyword evidence="4 7" id="KW-0812">Transmembrane</keyword>
<dbReference type="InterPro" id="IPR022324">
    <property type="entry name" value="Bacilysin_exporter_BacE_put"/>
</dbReference>
<evidence type="ECO:0000259" key="8">
    <source>
        <dbReference type="PROSITE" id="PS50850"/>
    </source>
</evidence>
<dbReference type="GO" id="GO:0005886">
    <property type="term" value="C:plasma membrane"/>
    <property type="evidence" value="ECO:0007669"/>
    <property type="project" value="UniProtKB-SubCell"/>
</dbReference>
<dbReference type="SUPFAM" id="SSF103473">
    <property type="entry name" value="MFS general substrate transporter"/>
    <property type="match status" value="1"/>
</dbReference>
<feature type="transmembrane region" description="Helical" evidence="7">
    <location>
        <begin position="102"/>
        <end position="121"/>
    </location>
</feature>
<evidence type="ECO:0000313" key="10">
    <source>
        <dbReference type="Proteomes" id="UP000446348"/>
    </source>
</evidence>
<feature type="transmembrane region" description="Helical" evidence="7">
    <location>
        <begin position="142"/>
        <end position="163"/>
    </location>
</feature>
<dbReference type="CDD" id="cd06173">
    <property type="entry name" value="MFS_MefA_like"/>
    <property type="match status" value="1"/>
</dbReference>
<dbReference type="RefSeq" id="WP_160210232.1">
    <property type="nucleotide sequence ID" value="NZ_QXWZ01000020.1"/>
</dbReference>
<feature type="transmembrane region" description="Helical" evidence="7">
    <location>
        <begin position="316"/>
        <end position="344"/>
    </location>
</feature>
<evidence type="ECO:0000256" key="7">
    <source>
        <dbReference type="SAM" id="Phobius"/>
    </source>
</evidence>
<dbReference type="PANTHER" id="PTHR43266:SF9">
    <property type="entry name" value="PERMEASE, MAJOR FACILITATOR SUPERFAMILY-RELATED"/>
    <property type="match status" value="1"/>
</dbReference>
<dbReference type="Gene3D" id="1.20.1250.20">
    <property type="entry name" value="MFS general substrate transporter like domains"/>
    <property type="match status" value="1"/>
</dbReference>
<feature type="transmembrane region" description="Helical" evidence="7">
    <location>
        <begin position="262"/>
        <end position="284"/>
    </location>
</feature>
<evidence type="ECO:0000256" key="1">
    <source>
        <dbReference type="ARBA" id="ARBA00004651"/>
    </source>
</evidence>
<feature type="transmembrane region" description="Helical" evidence="7">
    <location>
        <begin position="169"/>
        <end position="189"/>
    </location>
</feature>
<evidence type="ECO:0000256" key="2">
    <source>
        <dbReference type="ARBA" id="ARBA00022448"/>
    </source>
</evidence>
<dbReference type="InterPro" id="IPR020846">
    <property type="entry name" value="MFS_dom"/>
</dbReference>
<dbReference type="InterPro" id="IPR011701">
    <property type="entry name" value="MFS"/>
</dbReference>
<feature type="transmembrane region" description="Helical" evidence="7">
    <location>
        <begin position="223"/>
        <end position="250"/>
    </location>
</feature>
<dbReference type="InterPro" id="IPR036259">
    <property type="entry name" value="MFS_trans_sf"/>
</dbReference>
<evidence type="ECO:0000313" key="9">
    <source>
        <dbReference type="EMBL" id="NBI79479.1"/>
    </source>
</evidence>
<organism evidence="9 10">
    <name type="scientific">Anaerotruncus colihominis</name>
    <dbReference type="NCBI Taxonomy" id="169435"/>
    <lineage>
        <taxon>Bacteria</taxon>
        <taxon>Bacillati</taxon>
        <taxon>Bacillota</taxon>
        <taxon>Clostridia</taxon>
        <taxon>Eubacteriales</taxon>
        <taxon>Oscillospiraceae</taxon>
        <taxon>Anaerotruncus</taxon>
    </lineage>
</organism>
<dbReference type="AlphaFoldDB" id="A0A845RIW2"/>
<feature type="transmembrane region" description="Helical" evidence="7">
    <location>
        <begin position="12"/>
        <end position="34"/>
    </location>
</feature>
<feature type="transmembrane region" description="Helical" evidence="7">
    <location>
        <begin position="46"/>
        <end position="70"/>
    </location>
</feature>
<keyword evidence="3" id="KW-1003">Cell membrane</keyword>
<protein>
    <submittedName>
        <fullName evidence="9">MFS transporter</fullName>
    </submittedName>
</protein>
<dbReference type="GO" id="GO:0022857">
    <property type="term" value="F:transmembrane transporter activity"/>
    <property type="evidence" value="ECO:0007669"/>
    <property type="project" value="InterPro"/>
</dbReference>
<dbReference type="Pfam" id="PF07690">
    <property type="entry name" value="MFS_1"/>
    <property type="match status" value="1"/>
</dbReference>
<feature type="transmembrane region" description="Helical" evidence="7">
    <location>
        <begin position="384"/>
        <end position="403"/>
    </location>
</feature>
<evidence type="ECO:0000256" key="4">
    <source>
        <dbReference type="ARBA" id="ARBA00022692"/>
    </source>
</evidence>
<evidence type="ECO:0000256" key="3">
    <source>
        <dbReference type="ARBA" id="ARBA00022475"/>
    </source>
</evidence>
<sequence>MKKAEKTMWRRDFTLVVIGQVVSLFGNAVLRFALPLWLLRETGSPALFGMVTAVSFIPMIALSLMGGVLADRVNKRNIMVGLDFLTASLIAAFYSLQGRLPTVPLIIAALMLLYAVSGAYQPAVQASIPALVEPERITQANAVINMVNTLAGLLGPVIGGVWFGAWGVVPILIISAICFACSAVMEIFIRIPFQKQPAGAGVLSTLRNDLGESWRYITLEKPVFLQTAAVLALFNLVLSSVVIVGIPVVVVNVLGMGDEALGAAQGALGLGGLAGGMLAGALGGRLRLRHGYLLLAVCAAAAALMGAALLPGVPRIVGYLTTASISFAAMVASTLFVVQICAVIQRQTPPQLVGKIMAFILAVSNCASPVGQALYGLLFDLAAGSAWAVLLGAAAAALAIALYSRPVFARLEHD</sequence>
<name>A0A845RIW2_9FIRM</name>
<dbReference type="OrthoDB" id="9775268at2"/>
<evidence type="ECO:0000256" key="5">
    <source>
        <dbReference type="ARBA" id="ARBA00022989"/>
    </source>
</evidence>
<comment type="caution">
    <text evidence="9">The sequence shown here is derived from an EMBL/GenBank/DDBJ whole genome shotgun (WGS) entry which is preliminary data.</text>
</comment>
<proteinExistence type="predicted"/>
<dbReference type="PROSITE" id="PS50850">
    <property type="entry name" value="MFS"/>
    <property type="match status" value="1"/>
</dbReference>
<dbReference type="EMBL" id="QXWZ01000020">
    <property type="protein sequence ID" value="NBI79479.1"/>
    <property type="molecule type" value="Genomic_DNA"/>
</dbReference>
<keyword evidence="6 7" id="KW-0472">Membrane</keyword>
<keyword evidence="2" id="KW-0813">Transport</keyword>
<feature type="transmembrane region" description="Helical" evidence="7">
    <location>
        <begin position="291"/>
        <end position="310"/>
    </location>
</feature>
<gene>
    <name evidence="9" type="ORF">D3Z39_11500</name>
</gene>